<dbReference type="Pfam" id="PF13614">
    <property type="entry name" value="AAA_31"/>
    <property type="match status" value="1"/>
</dbReference>
<evidence type="ECO:0000259" key="1">
    <source>
        <dbReference type="Pfam" id="PF13614"/>
    </source>
</evidence>
<sequence>MIANADVLTFFQHNPAISASVIEQEAGIPTTTLTKALTGGRILNAKHLAALYPILKKYGYTDASARKAKVISIANHKGGVGKTTTTLNLGRALSILGKRVLLIDLDSQGNLSQVLGVEEPQKQVVNALLGNESLPIVRITDNFDLAPSDLELANADLELVQAVGGVNQLKNVIAGLRAQYDYILIDCPPALNIFTNSALVASTSCLITLQPEASAMKGINNLFERITQVRDRINHELTVEGIVLTLVDKRLNVHRDMLNYIRSGVLTNFTIFNTEIRLNVALKESQIAQQDIFTYAKDSHGAADYRSLALELTRQNVH</sequence>
<feature type="domain" description="AAA" evidence="1">
    <location>
        <begin position="68"/>
        <end position="238"/>
    </location>
</feature>
<dbReference type="PANTHER" id="PTHR13696">
    <property type="entry name" value="P-LOOP CONTAINING NUCLEOSIDE TRIPHOSPHATE HYDROLASE"/>
    <property type="match status" value="1"/>
</dbReference>
<dbReference type="InterPro" id="IPR027417">
    <property type="entry name" value="P-loop_NTPase"/>
</dbReference>
<comment type="caution">
    <text evidence="2">The sequence shown here is derived from an EMBL/GenBank/DDBJ whole genome shotgun (WGS) entry which is preliminary data.</text>
</comment>
<proteinExistence type="predicted"/>
<dbReference type="InterPro" id="IPR025669">
    <property type="entry name" value="AAA_dom"/>
</dbReference>
<accession>A0ABT0HT56</accession>
<dbReference type="Proteomes" id="UP001202180">
    <property type="component" value="Unassembled WGS sequence"/>
</dbReference>
<evidence type="ECO:0000313" key="2">
    <source>
        <dbReference type="EMBL" id="MCK8494690.1"/>
    </source>
</evidence>
<dbReference type="EMBL" id="JALPRF010000004">
    <property type="protein sequence ID" value="MCK8494690.1"/>
    <property type="molecule type" value="Genomic_DNA"/>
</dbReference>
<dbReference type="Gene3D" id="3.40.50.300">
    <property type="entry name" value="P-loop containing nucleotide triphosphate hydrolases"/>
    <property type="match status" value="1"/>
</dbReference>
<dbReference type="CDD" id="cd02042">
    <property type="entry name" value="ParAB_family"/>
    <property type="match status" value="1"/>
</dbReference>
<dbReference type="InterPro" id="IPR050678">
    <property type="entry name" value="DNA_Partitioning_ATPase"/>
</dbReference>
<reference evidence="2 3" key="1">
    <citation type="submission" date="2022-04" db="EMBL/GenBank/DDBJ databases">
        <title>Spirosoma sp. strain RP8 genome sequencing and assembly.</title>
        <authorList>
            <person name="Jung Y."/>
        </authorList>
    </citation>
    <scope>NUCLEOTIDE SEQUENCE [LARGE SCALE GENOMIC DNA]</scope>
    <source>
        <strain evidence="2 3">RP8</strain>
    </source>
</reference>
<evidence type="ECO:0000313" key="3">
    <source>
        <dbReference type="Proteomes" id="UP001202180"/>
    </source>
</evidence>
<organism evidence="2 3">
    <name type="scientific">Spirosoma liriopis</name>
    <dbReference type="NCBI Taxonomy" id="2937440"/>
    <lineage>
        <taxon>Bacteria</taxon>
        <taxon>Pseudomonadati</taxon>
        <taxon>Bacteroidota</taxon>
        <taxon>Cytophagia</taxon>
        <taxon>Cytophagales</taxon>
        <taxon>Cytophagaceae</taxon>
        <taxon>Spirosoma</taxon>
    </lineage>
</organism>
<gene>
    <name evidence="2" type="ORF">M0L20_22670</name>
</gene>
<keyword evidence="3" id="KW-1185">Reference proteome</keyword>
<protein>
    <submittedName>
        <fullName evidence="2">ParA family protein</fullName>
    </submittedName>
</protein>
<dbReference type="RefSeq" id="WP_232563024.1">
    <property type="nucleotide sequence ID" value="NZ_JALPRF010000004.1"/>
</dbReference>
<name>A0ABT0HT56_9BACT</name>
<dbReference type="PANTHER" id="PTHR13696:SF99">
    <property type="entry name" value="COBYRINIC ACID AC-DIAMIDE SYNTHASE"/>
    <property type="match status" value="1"/>
</dbReference>
<dbReference type="SUPFAM" id="SSF52540">
    <property type="entry name" value="P-loop containing nucleoside triphosphate hydrolases"/>
    <property type="match status" value="1"/>
</dbReference>